<organism evidence="3 4">
    <name type="scientific">Neobacillus rhizosphaerae</name>
    <dbReference type="NCBI Taxonomy" id="2880965"/>
    <lineage>
        <taxon>Bacteria</taxon>
        <taxon>Bacillati</taxon>
        <taxon>Bacillota</taxon>
        <taxon>Bacilli</taxon>
        <taxon>Bacillales</taxon>
        <taxon>Bacillaceae</taxon>
        <taxon>Neobacillus</taxon>
    </lineage>
</organism>
<proteinExistence type="predicted"/>
<dbReference type="NCBIfam" id="TIGR02867">
    <property type="entry name" value="spore_II_P"/>
    <property type="match status" value="1"/>
</dbReference>
<keyword evidence="4" id="KW-1185">Reference proteome</keyword>
<feature type="coiled-coil region" evidence="1">
    <location>
        <begin position="285"/>
        <end position="312"/>
    </location>
</feature>
<dbReference type="Pfam" id="PF07454">
    <property type="entry name" value="SpoIIP"/>
    <property type="match status" value="1"/>
</dbReference>
<comment type="caution">
    <text evidence="3">The sequence shown here is derived from an EMBL/GenBank/DDBJ whole genome shotgun (WGS) entry which is preliminary data.</text>
</comment>
<gene>
    <name evidence="3" type="ORF">BACCIP111895_03132</name>
</gene>
<evidence type="ECO:0000313" key="4">
    <source>
        <dbReference type="Proteomes" id="UP000838308"/>
    </source>
</evidence>
<keyword evidence="2" id="KW-0812">Transmembrane</keyword>
<evidence type="ECO:0000256" key="1">
    <source>
        <dbReference type="SAM" id="Coils"/>
    </source>
</evidence>
<name>A0ABN8KUF1_9BACI</name>
<dbReference type="Proteomes" id="UP000838308">
    <property type="component" value="Unassembled WGS sequence"/>
</dbReference>
<evidence type="ECO:0008006" key="5">
    <source>
        <dbReference type="Google" id="ProtNLM"/>
    </source>
</evidence>
<evidence type="ECO:0000313" key="3">
    <source>
        <dbReference type="EMBL" id="CAH2715948.1"/>
    </source>
</evidence>
<keyword evidence="1" id="KW-0175">Coiled coil</keyword>
<protein>
    <recommendedName>
        <fullName evidence="5">Stage II sporulation protein P</fullName>
    </recommendedName>
</protein>
<feature type="transmembrane region" description="Helical" evidence="2">
    <location>
        <begin position="7"/>
        <end position="26"/>
    </location>
</feature>
<evidence type="ECO:0000256" key="2">
    <source>
        <dbReference type="SAM" id="Phobius"/>
    </source>
</evidence>
<reference evidence="3" key="1">
    <citation type="submission" date="2022-04" db="EMBL/GenBank/DDBJ databases">
        <authorList>
            <person name="Criscuolo A."/>
        </authorList>
    </citation>
    <scope>NUCLEOTIDE SEQUENCE</scope>
    <source>
        <strain evidence="3">CIP111895</strain>
    </source>
</reference>
<dbReference type="InterPro" id="IPR010897">
    <property type="entry name" value="Spore_II_P"/>
</dbReference>
<keyword evidence="2" id="KW-0472">Membrane</keyword>
<dbReference type="EMBL" id="CALBWS010000021">
    <property type="protein sequence ID" value="CAH2715948.1"/>
    <property type="molecule type" value="Genomic_DNA"/>
</dbReference>
<sequence>MKFTYQSILMVIFIFLMISLVVISNINFSSLKVNNSIGILSGEKLFLQFFKSENHTFFPEMDKHVLTVSKMTNLAFQIGTTIKPTDARTFLGNEIPGLRMYDTEIVVAGEGTNLTNLPYESAPPMEVLLNERKVAEESLKQGDTPQGNQPIPNPDKKNVFIYHSHSWESFLPLLVGAKIPNEAVSSDERANVVGLGERLATDLINKGIGVEHNKTNMTQELKKKGWNYKKAYTESREIVQAAAANNANLNYYIDIHRDDARKGITTKTINGVNYARLYFVVGRENKNYLENLELAKALNAELEKNIQGLVEVSSLKPIKRVMVFIIRTFQIKQCCWKLVV</sequence>
<accession>A0ABN8KUF1</accession>
<keyword evidence="2" id="KW-1133">Transmembrane helix</keyword>